<evidence type="ECO:0000256" key="3">
    <source>
        <dbReference type="ARBA" id="ARBA00022833"/>
    </source>
</evidence>
<evidence type="ECO:0000256" key="9">
    <source>
        <dbReference type="RuleBase" id="RU369094"/>
    </source>
</evidence>
<dbReference type="Proteomes" id="UP000326939">
    <property type="component" value="Chromosome 4"/>
</dbReference>
<evidence type="ECO:0000256" key="8">
    <source>
        <dbReference type="PROSITE-ProRule" id="PRU00071"/>
    </source>
</evidence>
<gene>
    <name evidence="12" type="ORF">DKX38_005576</name>
</gene>
<keyword evidence="6 9" id="KW-0804">Transcription</keyword>
<keyword evidence="7 8" id="KW-0539">Nucleus</keyword>
<accession>A0A5N5N056</accession>
<dbReference type="PANTHER" id="PTHR31992">
    <property type="entry name" value="DOF ZINC FINGER PROTEIN DOF1.4-RELATED"/>
    <property type="match status" value="1"/>
</dbReference>
<keyword evidence="4 9" id="KW-0805">Transcription regulation</keyword>
<dbReference type="Pfam" id="PF02701">
    <property type="entry name" value="Zn_ribbon_Dof"/>
    <property type="match status" value="1"/>
</dbReference>
<evidence type="ECO:0000256" key="2">
    <source>
        <dbReference type="ARBA" id="ARBA00022771"/>
    </source>
</evidence>
<protein>
    <recommendedName>
        <fullName evidence="9">Dof zinc finger protein</fullName>
    </recommendedName>
</protein>
<feature type="region of interest" description="Disordered" evidence="10">
    <location>
        <begin position="68"/>
        <end position="99"/>
    </location>
</feature>
<name>A0A5N5N056_9ROSI</name>
<comment type="subcellular location">
    <subcellularLocation>
        <location evidence="8 9">Nucleus</location>
    </subcellularLocation>
</comment>
<evidence type="ECO:0000256" key="1">
    <source>
        <dbReference type="ARBA" id="ARBA00022723"/>
    </source>
</evidence>
<evidence type="ECO:0000256" key="4">
    <source>
        <dbReference type="ARBA" id="ARBA00023015"/>
    </source>
</evidence>
<comment type="function">
    <text evidence="9">Transcription factor that binds specifically to a 5'-AA[AG]G-3' consensus core sequence.</text>
</comment>
<evidence type="ECO:0000256" key="5">
    <source>
        <dbReference type="ARBA" id="ARBA00023125"/>
    </source>
</evidence>
<dbReference type="PANTHER" id="PTHR31992:SF344">
    <property type="entry name" value="DOF ZINC FINGER PROTEIN"/>
    <property type="match status" value="1"/>
</dbReference>
<sequence length="306" mass="33438">MLGNCEKMVVISSTTNEWPQNQIDEKSLMESTSKLMERRGEEPRHFCKACKRYWTRGGTLRNVPVGGGCRKNKRVRRPASAVDGPNNSVSSANPNPQTPIDHISSTSNHINPLFYGLTSSNPSEMDLSFTGRFNSRGYSAVSGYHDLQPQLNSLALGFSSGIMSADHDANGFNHTKQIQDVVTSNSLLSSYSNFFGSSTTSTNTTSPTIASLLASSFNQQKSTRAPNQYQSLTVPFEDLQMSGNSESGIGMKGVKTEHGQNRSSWNVPCQNQIEQVGFSDPSMYWNTTTSLGSWHDPANMGSSVLL</sequence>
<evidence type="ECO:0000313" key="13">
    <source>
        <dbReference type="Proteomes" id="UP000326939"/>
    </source>
</evidence>
<dbReference type="PROSITE" id="PS50884">
    <property type="entry name" value="ZF_DOF_2"/>
    <property type="match status" value="1"/>
</dbReference>
<organism evidence="12 13">
    <name type="scientific">Salix brachista</name>
    <dbReference type="NCBI Taxonomy" id="2182728"/>
    <lineage>
        <taxon>Eukaryota</taxon>
        <taxon>Viridiplantae</taxon>
        <taxon>Streptophyta</taxon>
        <taxon>Embryophyta</taxon>
        <taxon>Tracheophyta</taxon>
        <taxon>Spermatophyta</taxon>
        <taxon>Magnoliopsida</taxon>
        <taxon>eudicotyledons</taxon>
        <taxon>Gunneridae</taxon>
        <taxon>Pentapetalae</taxon>
        <taxon>rosids</taxon>
        <taxon>fabids</taxon>
        <taxon>Malpighiales</taxon>
        <taxon>Salicaceae</taxon>
        <taxon>Saliceae</taxon>
        <taxon>Salix</taxon>
    </lineage>
</organism>
<keyword evidence="3 9" id="KW-0862">Zinc</keyword>
<dbReference type="AlphaFoldDB" id="A0A5N5N056"/>
<reference evidence="13" key="1">
    <citation type="journal article" date="2019" name="Gigascience">
        <title>De novo genome assembly of the endangered Acer yangbiense, a plant species with extremely small populations endemic to Yunnan Province, China.</title>
        <authorList>
            <person name="Yang J."/>
            <person name="Wariss H.M."/>
            <person name="Tao L."/>
            <person name="Zhang R."/>
            <person name="Yun Q."/>
            <person name="Hollingsworth P."/>
            <person name="Dao Z."/>
            <person name="Luo G."/>
            <person name="Guo H."/>
            <person name="Ma Y."/>
            <person name="Sun W."/>
        </authorList>
    </citation>
    <scope>NUCLEOTIDE SEQUENCE [LARGE SCALE GENOMIC DNA]</scope>
    <source>
        <strain evidence="13">cv. br00</strain>
    </source>
</reference>
<keyword evidence="5 8" id="KW-0238">DNA-binding</keyword>
<evidence type="ECO:0000259" key="11">
    <source>
        <dbReference type="PROSITE" id="PS50884"/>
    </source>
</evidence>
<feature type="domain" description="Dof-type" evidence="11">
    <location>
        <begin position="20"/>
        <end position="74"/>
    </location>
</feature>
<feature type="compositionally biased region" description="Low complexity" evidence="10">
    <location>
        <begin position="85"/>
        <end position="95"/>
    </location>
</feature>
<proteinExistence type="predicted"/>
<dbReference type="GO" id="GO:0003700">
    <property type="term" value="F:DNA-binding transcription factor activity"/>
    <property type="evidence" value="ECO:0007669"/>
    <property type="project" value="UniProtKB-UniRule"/>
</dbReference>
<comment type="caution">
    <text evidence="12">The sequence shown here is derived from an EMBL/GenBank/DDBJ whole genome shotgun (WGS) entry which is preliminary data.</text>
</comment>
<dbReference type="InterPro" id="IPR045174">
    <property type="entry name" value="Dof"/>
</dbReference>
<dbReference type="GO" id="GO:0003677">
    <property type="term" value="F:DNA binding"/>
    <property type="evidence" value="ECO:0007669"/>
    <property type="project" value="UniProtKB-UniRule"/>
</dbReference>
<dbReference type="InterPro" id="IPR003851">
    <property type="entry name" value="Znf_Dof"/>
</dbReference>
<dbReference type="GO" id="GO:0005634">
    <property type="term" value="C:nucleus"/>
    <property type="evidence" value="ECO:0007669"/>
    <property type="project" value="UniProtKB-SubCell"/>
</dbReference>
<evidence type="ECO:0000256" key="10">
    <source>
        <dbReference type="SAM" id="MobiDB-lite"/>
    </source>
</evidence>
<dbReference type="GO" id="GO:0008270">
    <property type="term" value="F:zinc ion binding"/>
    <property type="evidence" value="ECO:0007669"/>
    <property type="project" value="UniProtKB-KW"/>
</dbReference>
<evidence type="ECO:0000256" key="7">
    <source>
        <dbReference type="ARBA" id="ARBA00023242"/>
    </source>
</evidence>
<keyword evidence="1 9" id="KW-0479">Metal-binding</keyword>
<dbReference type="EMBL" id="VDCV01000004">
    <property type="protein sequence ID" value="KAB5560619.1"/>
    <property type="molecule type" value="Genomic_DNA"/>
</dbReference>
<keyword evidence="2 8" id="KW-0863">Zinc-finger</keyword>
<keyword evidence="13" id="KW-1185">Reference proteome</keyword>
<evidence type="ECO:0000256" key="6">
    <source>
        <dbReference type="ARBA" id="ARBA00023163"/>
    </source>
</evidence>
<evidence type="ECO:0000313" key="12">
    <source>
        <dbReference type="EMBL" id="KAB5560619.1"/>
    </source>
</evidence>